<dbReference type="AlphaFoldDB" id="A0A1L8TR79"/>
<accession>A0A1L8TR79</accession>
<reference evidence="1 2" key="1">
    <citation type="submission" date="2014-12" db="EMBL/GenBank/DDBJ databases">
        <title>Draft genome sequences of 29 type strains of Enterococci.</title>
        <authorList>
            <person name="Zhong Z."/>
            <person name="Sun Z."/>
            <person name="Liu W."/>
            <person name="Zhang W."/>
            <person name="Zhang H."/>
        </authorList>
    </citation>
    <scope>NUCLEOTIDE SEQUENCE [LARGE SCALE GENOMIC DNA]</scope>
    <source>
        <strain evidence="1 2">DSM 17122</strain>
    </source>
</reference>
<dbReference type="OrthoDB" id="2323347at2"/>
<keyword evidence="2" id="KW-1185">Reference proteome</keyword>
<dbReference type="Proteomes" id="UP000182077">
    <property type="component" value="Unassembled WGS sequence"/>
</dbReference>
<comment type="caution">
    <text evidence="1">The sequence shown here is derived from an EMBL/GenBank/DDBJ whole genome shotgun (WGS) entry which is preliminary data.</text>
</comment>
<name>A0A1L8TR79_9ENTE</name>
<sequence>MFCLVVLFQTSAGKIHKWQFKDVDPTKTANEYQRLLEKMTTLGLFEKNGERLFDTVLSATLVQTIETSIFDLTDKESESISEVSKEMLIQAQEITIIERIRELKIVEQIKQYLLAKQEFYWNTS</sequence>
<dbReference type="RefSeq" id="WP_071856485.1">
    <property type="nucleotide sequence ID" value="NZ_JBHSHK010000005.1"/>
</dbReference>
<dbReference type="EMBL" id="JXKQ01000001">
    <property type="protein sequence ID" value="OJG46816.1"/>
    <property type="molecule type" value="Genomic_DNA"/>
</dbReference>
<protein>
    <submittedName>
        <fullName evidence="1">Uncharacterized protein</fullName>
    </submittedName>
</protein>
<proteinExistence type="predicted"/>
<dbReference type="Pfam" id="PF11148">
    <property type="entry name" value="DUF2922"/>
    <property type="match status" value="1"/>
</dbReference>
<evidence type="ECO:0000313" key="2">
    <source>
        <dbReference type="Proteomes" id="UP000182077"/>
    </source>
</evidence>
<evidence type="ECO:0000313" key="1">
    <source>
        <dbReference type="EMBL" id="OJG46816.1"/>
    </source>
</evidence>
<organism evidence="1 2">
    <name type="scientific">Enterococcus hermanniensis</name>
    <dbReference type="NCBI Taxonomy" id="249189"/>
    <lineage>
        <taxon>Bacteria</taxon>
        <taxon>Bacillati</taxon>
        <taxon>Bacillota</taxon>
        <taxon>Bacilli</taxon>
        <taxon>Lactobacillales</taxon>
        <taxon>Enterococcaceae</taxon>
        <taxon>Enterococcus</taxon>
    </lineage>
</organism>
<dbReference type="InterPro" id="IPR021321">
    <property type="entry name" value="DUF2922"/>
</dbReference>
<gene>
    <name evidence="1" type="ORF">RV04_GL000063</name>
</gene>